<dbReference type="SUPFAM" id="SSF56112">
    <property type="entry name" value="Protein kinase-like (PK-like)"/>
    <property type="match status" value="1"/>
</dbReference>
<evidence type="ECO:0000256" key="4">
    <source>
        <dbReference type="ARBA" id="ARBA00022840"/>
    </source>
</evidence>
<evidence type="ECO:0000313" key="7">
    <source>
        <dbReference type="EMBL" id="CRG98514.1"/>
    </source>
</evidence>
<evidence type="ECO:0000256" key="5">
    <source>
        <dbReference type="SAM" id="MobiDB-lite"/>
    </source>
</evidence>
<dbReference type="Gene3D" id="3.30.200.20">
    <property type="entry name" value="Phosphorylase Kinase, domain 1"/>
    <property type="match status" value="1"/>
</dbReference>
<dbReference type="Proteomes" id="UP000220158">
    <property type="component" value="Chromosome 1"/>
</dbReference>
<reference evidence="7 8" key="1">
    <citation type="submission" date="2015-04" db="EMBL/GenBank/DDBJ databases">
        <authorList>
            <consortium name="Pathogen Informatics"/>
        </authorList>
    </citation>
    <scope>NUCLEOTIDE SEQUENCE [LARGE SCALE GENOMIC DNA]</scope>
    <source>
        <strain evidence="7 8">SGS1</strain>
    </source>
</reference>
<dbReference type="Pfam" id="PF00069">
    <property type="entry name" value="Pkinase"/>
    <property type="match status" value="1"/>
</dbReference>
<gene>
    <name evidence="7" type="ORF">PRELSG_0116500</name>
</gene>
<dbReference type="PANTHER" id="PTHR44329:SF288">
    <property type="entry name" value="MITOGEN-ACTIVATED PROTEIN KINASE KINASE KINASE 20"/>
    <property type="match status" value="1"/>
</dbReference>
<dbReference type="OrthoDB" id="339325at2759"/>
<name>A0A1J1H0Z1_PLARL</name>
<dbReference type="PROSITE" id="PS50011">
    <property type="entry name" value="PROTEIN_KINASE_DOM"/>
    <property type="match status" value="1"/>
</dbReference>
<evidence type="ECO:0000313" key="8">
    <source>
        <dbReference type="Proteomes" id="UP000220158"/>
    </source>
</evidence>
<dbReference type="GeneID" id="39734415"/>
<dbReference type="InterPro" id="IPR008271">
    <property type="entry name" value="Ser/Thr_kinase_AS"/>
</dbReference>
<organism evidence="7 8">
    <name type="scientific">Plasmodium relictum</name>
    <dbReference type="NCBI Taxonomy" id="85471"/>
    <lineage>
        <taxon>Eukaryota</taxon>
        <taxon>Sar</taxon>
        <taxon>Alveolata</taxon>
        <taxon>Apicomplexa</taxon>
        <taxon>Aconoidasida</taxon>
        <taxon>Haemosporida</taxon>
        <taxon>Plasmodiidae</taxon>
        <taxon>Plasmodium</taxon>
        <taxon>Plasmodium (Haemamoeba)</taxon>
    </lineage>
</organism>
<dbReference type="Gene3D" id="1.10.510.10">
    <property type="entry name" value="Transferase(Phosphotransferase) domain 1"/>
    <property type="match status" value="1"/>
</dbReference>
<dbReference type="GO" id="GO:0005524">
    <property type="term" value="F:ATP binding"/>
    <property type="evidence" value="ECO:0007669"/>
    <property type="project" value="UniProtKB-KW"/>
</dbReference>
<evidence type="ECO:0000256" key="2">
    <source>
        <dbReference type="ARBA" id="ARBA00022741"/>
    </source>
</evidence>
<feature type="domain" description="Protein kinase" evidence="6">
    <location>
        <begin position="727"/>
        <end position="984"/>
    </location>
</feature>
<keyword evidence="8" id="KW-1185">Reference proteome</keyword>
<dbReference type="InterPro" id="IPR051681">
    <property type="entry name" value="Ser/Thr_Kinases-Pseudokinases"/>
</dbReference>
<feature type="compositionally biased region" description="Basic and acidic residues" evidence="5">
    <location>
        <begin position="532"/>
        <end position="633"/>
    </location>
</feature>
<dbReference type="GO" id="GO:0004674">
    <property type="term" value="F:protein serine/threonine kinase activity"/>
    <property type="evidence" value="ECO:0007669"/>
    <property type="project" value="TreeGrafter"/>
</dbReference>
<keyword evidence="1" id="KW-0808">Transferase</keyword>
<dbReference type="OMA" id="CTENENY"/>
<sequence>MDIENMIPNNKFEINADIKLNESCKKNISKQLMQKKYIYLNTLGDNLSYNEINNNKQYNLHYKLKEPNEIKIREEIRKNNKENEIYYNDRISYINKDIKYIENKIHNKNIIQPKFVNNYSYYISTLNLTKKRYSNVEGYNKYDKFSNVCMHNNNSVNKEITRKGKHILENEYNKTLYYRNSRIHNNKCNFLLKNEIFYDDKDLSNSKEASFKEFLNGKSTKKCTENENYLILTKNEMRKCSYCSGNINNSHTLKKNFFIVENKNSYTTLKNDQKCTFNFNNSNSYCRQNPMEFPSILTNYFPYESKDNCLSGNALPNKLDNISLHKSKKNYHLKDINLFDFLKGNENTSYNFNDKNNKKKNLSNCKNDSIKLYFDKNQINNFILTYDQKYSTKNIEKKKNEFAEYSLYKESCCLNNEINNQIYRSSKGNIEKEIIQLNGVSTIEWCFNERMLKKQEFQLEFNNSFVIKDEEFQNENKIENIDNNKDADRNNIININEDKCKSKITNICKNHVKDRDKNKDNNEDEIKNEVKYANRNKNNNEDEIRKEVKYTNGNKDKNEDEIKKEEEYTNRNKDNNEDEIKNEEEYTNRNKDNNEDEIKKEVKYTNRNKDNNEDGIKNEEEYANENKDNNEDEIKNEEEYANENKDNNEGEVKNEEEYTNENKDNNQDEVKNEEKYDDKYVQNDLCKVGEKLKDQSKYKGVSIFFNGDRRFFFFDIPPNEIIERKNIKIIELVSEGSFGVVYKAIWNNKIVAVKKAHEKMSLEAMRSIVREMNTYRSVSHDYIIQYYGVCIEESFIGIVIEYLSKGNVFDILYNNSVDLSYEVRLNMAIQLVRVVNYLHENEKLVHRDLKTSNLLLDEKFNLKLCDFGKTRKLDKNGKIVLEDNGGSPRYMAPECFIDKNIINEKADIWGLACCLIEIFGGLIPFQHIKQKEDVIIEILLNKKKPEIPNWFHPDLLSILERSFCTDPNKRPSCEEYLKLLLKFSSKNI</sequence>
<evidence type="ECO:0000256" key="3">
    <source>
        <dbReference type="ARBA" id="ARBA00022777"/>
    </source>
</evidence>
<dbReference type="PROSITE" id="PS00108">
    <property type="entry name" value="PROTEIN_KINASE_ST"/>
    <property type="match status" value="1"/>
</dbReference>
<dbReference type="InterPro" id="IPR011009">
    <property type="entry name" value="Kinase-like_dom_sf"/>
</dbReference>
<proteinExistence type="predicted"/>
<evidence type="ECO:0000259" key="6">
    <source>
        <dbReference type="PROSITE" id="PS50011"/>
    </source>
</evidence>
<feature type="compositionally biased region" description="Basic and acidic residues" evidence="5">
    <location>
        <begin position="642"/>
        <end position="676"/>
    </location>
</feature>
<dbReference type="EMBL" id="LN835296">
    <property type="protein sequence ID" value="CRG98514.1"/>
    <property type="molecule type" value="Genomic_DNA"/>
</dbReference>
<dbReference type="RefSeq" id="XP_028531524.1">
    <property type="nucleotide sequence ID" value="XM_028679690.1"/>
</dbReference>
<protein>
    <submittedName>
        <fullName evidence="7">Protein kinase, putative</fullName>
    </submittedName>
</protein>
<dbReference type="PANTHER" id="PTHR44329">
    <property type="entry name" value="SERINE/THREONINE-PROTEIN KINASE TNNI3K-RELATED"/>
    <property type="match status" value="1"/>
</dbReference>
<keyword evidence="2" id="KW-0547">Nucleotide-binding</keyword>
<dbReference type="InterPro" id="IPR000719">
    <property type="entry name" value="Prot_kinase_dom"/>
</dbReference>
<dbReference type="AlphaFoldDB" id="A0A1J1H0Z1"/>
<dbReference type="KEGG" id="prel:PRELSG_0116500"/>
<keyword evidence="4" id="KW-0067">ATP-binding</keyword>
<keyword evidence="3 7" id="KW-0418">Kinase</keyword>
<feature type="region of interest" description="Disordered" evidence="5">
    <location>
        <begin position="532"/>
        <end position="676"/>
    </location>
</feature>
<dbReference type="VEuPathDB" id="PlasmoDB:PRELSG_0116500"/>
<evidence type="ECO:0000256" key="1">
    <source>
        <dbReference type="ARBA" id="ARBA00022679"/>
    </source>
</evidence>
<accession>A0A1J1H0Z1</accession>
<dbReference type="SMART" id="SM00220">
    <property type="entry name" value="S_TKc"/>
    <property type="match status" value="1"/>
</dbReference>